<organism evidence="2 3">
    <name type="scientific">Metamycoplasma gateae</name>
    <dbReference type="NCBI Taxonomy" id="35769"/>
    <lineage>
        <taxon>Bacteria</taxon>
        <taxon>Bacillati</taxon>
        <taxon>Mycoplasmatota</taxon>
        <taxon>Mycoplasmoidales</taxon>
        <taxon>Metamycoplasmataceae</taxon>
        <taxon>Metamycoplasma</taxon>
    </lineage>
</organism>
<evidence type="ECO:0000313" key="3">
    <source>
        <dbReference type="Proteomes" id="UP001431935"/>
    </source>
</evidence>
<gene>
    <name evidence="2" type="ORF">V2E26_01420</name>
</gene>
<dbReference type="EMBL" id="CP143578">
    <property type="protein sequence ID" value="WVN21634.1"/>
    <property type="molecule type" value="Genomic_DNA"/>
</dbReference>
<protein>
    <submittedName>
        <fullName evidence="2">Uncharacterized protein</fullName>
    </submittedName>
</protein>
<accession>A0ABZ2AHM8</accession>
<evidence type="ECO:0000313" key="2">
    <source>
        <dbReference type="EMBL" id="WVN21634.1"/>
    </source>
</evidence>
<name>A0ABZ2AHM8_9BACT</name>
<keyword evidence="3" id="KW-1185">Reference proteome</keyword>
<dbReference type="Proteomes" id="UP001431935">
    <property type="component" value="Chromosome"/>
</dbReference>
<feature type="signal peptide" evidence="1">
    <location>
        <begin position="1"/>
        <end position="24"/>
    </location>
</feature>
<proteinExistence type="predicted"/>
<dbReference type="RefSeq" id="WP_330463664.1">
    <property type="nucleotide sequence ID" value="NZ_CP143578.1"/>
</dbReference>
<sequence>MKKIKLILLPVLTTLPLVSMSAKIDNDGFKDKDEKQRYFALYDFIKLTGRQDTEIIKTYNIISSIDEVKTGKMFWFKDKGYLVISDINNKVYEVNPDMKLIDFDFKEAYKLNYISHGRFVEIPRFETRDKPWPGDHKRNKNKIIKSKQFEDFKMGDYKAVKSAKTADEYKKNKIRKEKMA</sequence>
<keyword evidence="1" id="KW-0732">Signal</keyword>
<evidence type="ECO:0000256" key="1">
    <source>
        <dbReference type="SAM" id="SignalP"/>
    </source>
</evidence>
<feature type="chain" id="PRO_5045624325" evidence="1">
    <location>
        <begin position="25"/>
        <end position="180"/>
    </location>
</feature>
<reference evidence="2" key="1">
    <citation type="submission" date="2024-01" db="EMBL/GenBank/DDBJ databases">
        <title>Complete genome sequence of Mycoplasma gateae strain 3700.</title>
        <authorList>
            <person name="Spergser J."/>
        </authorList>
    </citation>
    <scope>NUCLEOTIDE SEQUENCE [LARGE SCALE GENOMIC DNA]</scope>
    <source>
        <strain evidence="2">3700</strain>
    </source>
</reference>